<dbReference type="Proteomes" id="UP000708208">
    <property type="component" value="Unassembled WGS sequence"/>
</dbReference>
<proteinExistence type="predicted"/>
<sequence>MVPASHGPRCDAALLELACDPSSCGGAAVMLSGFF</sequence>
<protein>
    <submittedName>
        <fullName evidence="1">Uncharacterized protein</fullName>
    </submittedName>
</protein>
<feature type="non-terminal residue" evidence="1">
    <location>
        <position position="35"/>
    </location>
</feature>
<gene>
    <name evidence="1" type="ORF">AFUS01_LOCUS26820</name>
</gene>
<keyword evidence="2" id="KW-1185">Reference proteome</keyword>
<dbReference type="AlphaFoldDB" id="A0A8J2PI27"/>
<evidence type="ECO:0000313" key="1">
    <source>
        <dbReference type="EMBL" id="CAG7816190.1"/>
    </source>
</evidence>
<reference evidence="1" key="1">
    <citation type="submission" date="2021-06" db="EMBL/GenBank/DDBJ databases">
        <authorList>
            <person name="Hodson N. C."/>
            <person name="Mongue J. A."/>
            <person name="Jaron S. K."/>
        </authorList>
    </citation>
    <scope>NUCLEOTIDE SEQUENCE</scope>
</reference>
<evidence type="ECO:0000313" key="2">
    <source>
        <dbReference type="Proteomes" id="UP000708208"/>
    </source>
</evidence>
<organism evidence="1 2">
    <name type="scientific">Allacma fusca</name>
    <dbReference type="NCBI Taxonomy" id="39272"/>
    <lineage>
        <taxon>Eukaryota</taxon>
        <taxon>Metazoa</taxon>
        <taxon>Ecdysozoa</taxon>
        <taxon>Arthropoda</taxon>
        <taxon>Hexapoda</taxon>
        <taxon>Collembola</taxon>
        <taxon>Symphypleona</taxon>
        <taxon>Sminthuridae</taxon>
        <taxon>Allacma</taxon>
    </lineage>
</organism>
<comment type="caution">
    <text evidence="1">The sequence shown here is derived from an EMBL/GenBank/DDBJ whole genome shotgun (WGS) entry which is preliminary data.</text>
</comment>
<name>A0A8J2PI27_9HEXA</name>
<accession>A0A8J2PI27</accession>
<dbReference type="EMBL" id="CAJVCH010363266">
    <property type="protein sequence ID" value="CAG7816190.1"/>
    <property type="molecule type" value="Genomic_DNA"/>
</dbReference>